<protein>
    <recommendedName>
        <fullName evidence="4">ABC transporter permease</fullName>
    </recommendedName>
</protein>
<evidence type="ECO:0008006" key="4">
    <source>
        <dbReference type="Google" id="ProtNLM"/>
    </source>
</evidence>
<feature type="transmembrane region" description="Helical" evidence="1">
    <location>
        <begin position="20"/>
        <end position="43"/>
    </location>
</feature>
<sequence length="256" mass="29451">MHFNIKRFGLLFMKHTVEHYRYYLMAWGVLLGIIALLMGFIIYAEEGGLSVKGQAVIFALVLIGAGSIFTSTVFSDLGDKKKAIAALTLPASHLEKYLVGWLFSYLFFQIVYVASFYLVAYLMVPLDDWGDQKPQFMPLFTNENGQITFFVLFAFIHGIAFLGSIFFEKWHFIKTAFIYFLLMIGFMLLNRVFMESLLGIELESAVPFSNISLKEGEYYYSVRFPDNWAAWLAVVPLGCALLLWVTTYFRLREKEV</sequence>
<reference evidence="3" key="1">
    <citation type="journal article" date="2019" name="Int. J. Syst. Evol. Microbiol.">
        <title>The Global Catalogue of Microorganisms (GCM) 10K type strain sequencing project: providing services to taxonomists for standard genome sequencing and annotation.</title>
        <authorList>
            <consortium name="The Broad Institute Genomics Platform"/>
            <consortium name="The Broad Institute Genome Sequencing Center for Infectious Disease"/>
            <person name="Wu L."/>
            <person name="Ma J."/>
        </authorList>
    </citation>
    <scope>NUCLEOTIDE SEQUENCE [LARGE SCALE GENOMIC DNA]</scope>
    <source>
        <strain evidence="3">CGMCC 4.7393</strain>
    </source>
</reference>
<comment type="caution">
    <text evidence="2">The sequence shown here is derived from an EMBL/GenBank/DDBJ whole genome shotgun (WGS) entry which is preliminary data.</text>
</comment>
<feature type="transmembrane region" description="Helical" evidence="1">
    <location>
        <begin position="55"/>
        <end position="77"/>
    </location>
</feature>
<evidence type="ECO:0000313" key="2">
    <source>
        <dbReference type="EMBL" id="MFC6998178.1"/>
    </source>
</evidence>
<name>A0ABW2DNR6_9BACT</name>
<gene>
    <name evidence="2" type="ORF">ACFQHR_11115</name>
</gene>
<feature type="transmembrane region" description="Helical" evidence="1">
    <location>
        <begin position="228"/>
        <end position="251"/>
    </location>
</feature>
<evidence type="ECO:0000256" key="1">
    <source>
        <dbReference type="SAM" id="Phobius"/>
    </source>
</evidence>
<feature type="transmembrane region" description="Helical" evidence="1">
    <location>
        <begin position="144"/>
        <end position="167"/>
    </location>
</feature>
<keyword evidence="1" id="KW-0472">Membrane</keyword>
<evidence type="ECO:0000313" key="3">
    <source>
        <dbReference type="Proteomes" id="UP001596405"/>
    </source>
</evidence>
<feature type="transmembrane region" description="Helical" evidence="1">
    <location>
        <begin position="98"/>
        <end position="124"/>
    </location>
</feature>
<dbReference type="RefSeq" id="WP_066621484.1">
    <property type="nucleotide sequence ID" value="NZ_JBHSYQ010000004.1"/>
</dbReference>
<dbReference type="EMBL" id="JBHSYQ010000004">
    <property type="protein sequence ID" value="MFC6998178.1"/>
    <property type="molecule type" value="Genomic_DNA"/>
</dbReference>
<keyword evidence="1" id="KW-0812">Transmembrane</keyword>
<accession>A0ABW2DNR6</accession>
<keyword evidence="1" id="KW-1133">Transmembrane helix</keyword>
<organism evidence="2 3">
    <name type="scientific">Rufibacter roseus</name>
    <dbReference type="NCBI Taxonomy" id="1567108"/>
    <lineage>
        <taxon>Bacteria</taxon>
        <taxon>Pseudomonadati</taxon>
        <taxon>Bacteroidota</taxon>
        <taxon>Cytophagia</taxon>
        <taxon>Cytophagales</taxon>
        <taxon>Hymenobacteraceae</taxon>
        <taxon>Rufibacter</taxon>
    </lineage>
</organism>
<keyword evidence="3" id="KW-1185">Reference proteome</keyword>
<proteinExistence type="predicted"/>
<feature type="transmembrane region" description="Helical" evidence="1">
    <location>
        <begin position="176"/>
        <end position="194"/>
    </location>
</feature>
<dbReference type="Proteomes" id="UP001596405">
    <property type="component" value="Unassembled WGS sequence"/>
</dbReference>